<proteinExistence type="predicted"/>
<gene>
    <name evidence="2" type="ORF">S01H4_26646</name>
</gene>
<comment type="caution">
    <text evidence="2">The sequence shown here is derived from an EMBL/GenBank/DDBJ whole genome shotgun (WGS) entry which is preliminary data.</text>
</comment>
<protein>
    <submittedName>
        <fullName evidence="2">Uncharacterized protein</fullName>
    </submittedName>
</protein>
<sequence>MVKPNARLLQVSLIFFLYIALIVENIFYKELVFAVVRNREKEKNKENGIIL</sequence>
<evidence type="ECO:0000313" key="2">
    <source>
        <dbReference type="EMBL" id="GAG86552.1"/>
    </source>
</evidence>
<keyword evidence="1" id="KW-1133">Transmembrane helix</keyword>
<accession>X1BZM9</accession>
<evidence type="ECO:0000256" key="1">
    <source>
        <dbReference type="SAM" id="Phobius"/>
    </source>
</evidence>
<organism evidence="2">
    <name type="scientific">marine sediment metagenome</name>
    <dbReference type="NCBI Taxonomy" id="412755"/>
    <lineage>
        <taxon>unclassified sequences</taxon>
        <taxon>metagenomes</taxon>
        <taxon>ecological metagenomes</taxon>
    </lineage>
</organism>
<dbReference type="AlphaFoldDB" id="X1BZM9"/>
<keyword evidence="1" id="KW-0812">Transmembrane</keyword>
<name>X1BZM9_9ZZZZ</name>
<reference evidence="2" key="1">
    <citation type="journal article" date="2014" name="Front. Microbiol.">
        <title>High frequency of phylogenetically diverse reductive dehalogenase-homologous genes in deep subseafloor sedimentary metagenomes.</title>
        <authorList>
            <person name="Kawai M."/>
            <person name="Futagami T."/>
            <person name="Toyoda A."/>
            <person name="Takaki Y."/>
            <person name="Nishi S."/>
            <person name="Hori S."/>
            <person name="Arai W."/>
            <person name="Tsubouchi T."/>
            <person name="Morono Y."/>
            <person name="Uchiyama I."/>
            <person name="Ito T."/>
            <person name="Fujiyama A."/>
            <person name="Inagaki F."/>
            <person name="Takami H."/>
        </authorList>
    </citation>
    <scope>NUCLEOTIDE SEQUENCE</scope>
    <source>
        <strain evidence="2">Expedition CK06-06</strain>
    </source>
</reference>
<keyword evidence="1" id="KW-0472">Membrane</keyword>
<feature type="transmembrane region" description="Helical" evidence="1">
    <location>
        <begin position="12"/>
        <end position="36"/>
    </location>
</feature>
<dbReference type="EMBL" id="BART01012884">
    <property type="protein sequence ID" value="GAG86552.1"/>
    <property type="molecule type" value="Genomic_DNA"/>
</dbReference>